<gene>
    <name evidence="1" type="ORF">PCOR1329_LOCUS66558</name>
</gene>
<protein>
    <submittedName>
        <fullName evidence="1">Uncharacterized protein</fullName>
    </submittedName>
</protein>
<dbReference type="Proteomes" id="UP001189429">
    <property type="component" value="Unassembled WGS sequence"/>
</dbReference>
<organism evidence="1 2">
    <name type="scientific">Prorocentrum cordatum</name>
    <dbReference type="NCBI Taxonomy" id="2364126"/>
    <lineage>
        <taxon>Eukaryota</taxon>
        <taxon>Sar</taxon>
        <taxon>Alveolata</taxon>
        <taxon>Dinophyceae</taxon>
        <taxon>Prorocentrales</taxon>
        <taxon>Prorocentraceae</taxon>
        <taxon>Prorocentrum</taxon>
    </lineage>
</organism>
<keyword evidence="2" id="KW-1185">Reference proteome</keyword>
<reference evidence="1" key="1">
    <citation type="submission" date="2023-10" db="EMBL/GenBank/DDBJ databases">
        <authorList>
            <person name="Chen Y."/>
            <person name="Shah S."/>
            <person name="Dougan E. K."/>
            <person name="Thang M."/>
            <person name="Chan C."/>
        </authorList>
    </citation>
    <scope>NUCLEOTIDE SEQUENCE [LARGE SCALE GENOMIC DNA]</scope>
</reference>
<sequence>MIRPGQYQTLMDATRYVDHVLWDLVLPWLEECRTGHAALVVVISLDRSGGLSQDGLEEVVAPLLERFSLQALATSRFPLFGLLAHALELNAPDESPRPCRADLALYFRAVLAGSAALDGRLVSELAADEAAPQGVCSHQLAMTAAALGGFPLRPLANRSVIQAWCRPTPWPVWSALHTRWRRAPQLPSGQNPVPLSLSPLRGFRSSRWSFLEARLRSFDFNGWSIPGTPMESLAAPEAQDDGWTLEFDQELERRRNGGTDDAGTVRVAFLESEKGELFDGAMNMDHRPPQQRGANAVVHRGTFEEQWRRFMINPDDQAVFSTCQVGYFDKRPLGLMTAWHADFVHWPLRPTTDDIQALANYDIVIVFDAWPLGRPPELPLVRGQVRLWMPWEPVAIEGDVSFPDDYCPVVLDLFAVASVPSALVWYHFWIQQWRDTFPAPPPESGDGPPEALVFYYVPERTTELASGLRSMGYEVTHAMHSSWKRYWRSLQGAFIAILPAHRGVARLSPGQVIADAAMANCVPTFSPRTKLLARLLLPAFLSYRSHEELMAKAQLLRDHPEWRQTLSREVCRRLRYIDGQSIETPLQLLQRVSLEAPGD</sequence>
<comment type="caution">
    <text evidence="1">The sequence shown here is derived from an EMBL/GenBank/DDBJ whole genome shotgun (WGS) entry which is preliminary data.</text>
</comment>
<accession>A0ABN9WIL2</accession>
<proteinExistence type="predicted"/>
<dbReference type="EMBL" id="CAUYUJ010018582">
    <property type="protein sequence ID" value="CAK0884742.1"/>
    <property type="molecule type" value="Genomic_DNA"/>
</dbReference>
<evidence type="ECO:0000313" key="2">
    <source>
        <dbReference type="Proteomes" id="UP001189429"/>
    </source>
</evidence>
<evidence type="ECO:0000313" key="1">
    <source>
        <dbReference type="EMBL" id="CAK0884742.1"/>
    </source>
</evidence>
<feature type="non-terminal residue" evidence="1">
    <location>
        <position position="599"/>
    </location>
</feature>
<name>A0ABN9WIL2_9DINO</name>